<dbReference type="Pfam" id="PF00201">
    <property type="entry name" value="UDPGT"/>
    <property type="match status" value="1"/>
</dbReference>
<name>A0A397VL55_9GLOM</name>
<dbReference type="OrthoDB" id="5835829at2759"/>
<sequence length="108" mass="11946">MSEILKFLVDHEYNVAPGNFNANSESYRSISQIIAGEKAGTSLVHNQELLKKVFYKELNFKLIHGGTSSSHESIYTAPPMLVLSIVGDQFRNAEELKVAGMALRLSTC</sequence>
<keyword evidence="3" id="KW-1185">Reference proteome</keyword>
<reference evidence="2 3" key="1">
    <citation type="submission" date="2018-06" db="EMBL/GenBank/DDBJ databases">
        <title>Comparative genomics reveals the genomic features of Rhizophagus irregularis, R. cerebriforme, R. diaphanum and Gigaspora rosea, and their symbiotic lifestyle signature.</title>
        <authorList>
            <person name="Morin E."/>
            <person name="San Clemente H."/>
            <person name="Chen E.C.H."/>
            <person name="De La Providencia I."/>
            <person name="Hainaut M."/>
            <person name="Kuo A."/>
            <person name="Kohler A."/>
            <person name="Murat C."/>
            <person name="Tang N."/>
            <person name="Roy S."/>
            <person name="Loubradou J."/>
            <person name="Henrissat B."/>
            <person name="Grigoriev I.V."/>
            <person name="Corradi N."/>
            <person name="Roux C."/>
            <person name="Martin F.M."/>
        </authorList>
    </citation>
    <scope>NUCLEOTIDE SEQUENCE [LARGE SCALE GENOMIC DNA]</scope>
    <source>
        <strain evidence="2 3">DAOM 194757</strain>
    </source>
</reference>
<keyword evidence="1" id="KW-0808">Transferase</keyword>
<dbReference type="Proteomes" id="UP000266673">
    <property type="component" value="Unassembled WGS sequence"/>
</dbReference>
<dbReference type="EMBL" id="QKWP01000343">
    <property type="protein sequence ID" value="RIB21749.1"/>
    <property type="molecule type" value="Genomic_DNA"/>
</dbReference>
<dbReference type="SUPFAM" id="SSF53756">
    <property type="entry name" value="UDP-Glycosyltransferase/glycogen phosphorylase"/>
    <property type="match status" value="1"/>
</dbReference>
<accession>A0A397VL55</accession>
<dbReference type="AlphaFoldDB" id="A0A397VL55"/>
<protein>
    <submittedName>
        <fullName evidence="2">Uncharacterized protein</fullName>
    </submittedName>
</protein>
<gene>
    <name evidence="2" type="ORF">C2G38_2175761</name>
</gene>
<proteinExistence type="predicted"/>
<dbReference type="Gene3D" id="3.40.50.2000">
    <property type="entry name" value="Glycogen Phosphorylase B"/>
    <property type="match status" value="1"/>
</dbReference>
<dbReference type="GO" id="GO:0008194">
    <property type="term" value="F:UDP-glycosyltransferase activity"/>
    <property type="evidence" value="ECO:0007669"/>
    <property type="project" value="InterPro"/>
</dbReference>
<organism evidence="2 3">
    <name type="scientific">Gigaspora rosea</name>
    <dbReference type="NCBI Taxonomy" id="44941"/>
    <lineage>
        <taxon>Eukaryota</taxon>
        <taxon>Fungi</taxon>
        <taxon>Fungi incertae sedis</taxon>
        <taxon>Mucoromycota</taxon>
        <taxon>Glomeromycotina</taxon>
        <taxon>Glomeromycetes</taxon>
        <taxon>Diversisporales</taxon>
        <taxon>Gigasporaceae</taxon>
        <taxon>Gigaspora</taxon>
    </lineage>
</organism>
<evidence type="ECO:0000313" key="2">
    <source>
        <dbReference type="EMBL" id="RIB21749.1"/>
    </source>
</evidence>
<comment type="caution">
    <text evidence="2">The sequence shown here is derived from an EMBL/GenBank/DDBJ whole genome shotgun (WGS) entry which is preliminary data.</text>
</comment>
<evidence type="ECO:0000256" key="1">
    <source>
        <dbReference type="ARBA" id="ARBA00022679"/>
    </source>
</evidence>
<evidence type="ECO:0000313" key="3">
    <source>
        <dbReference type="Proteomes" id="UP000266673"/>
    </source>
</evidence>
<dbReference type="InterPro" id="IPR002213">
    <property type="entry name" value="UDP_glucos_trans"/>
</dbReference>